<evidence type="ECO:0000313" key="2">
    <source>
        <dbReference type="Proteomes" id="UP000287651"/>
    </source>
</evidence>
<dbReference type="Proteomes" id="UP000287651">
    <property type="component" value="Unassembled WGS sequence"/>
</dbReference>
<comment type="caution">
    <text evidence="1">The sequence shown here is derived from an EMBL/GenBank/DDBJ whole genome shotgun (WGS) entry which is preliminary data.</text>
</comment>
<sequence>MHTTVFCSFSISTTGFQWIDGERGEESRSAVAAAAAAIKVGKAFAMTQQYQRRGRRSQSEVGYRMGGCRMYRLAIREQELRWPPRARREQ</sequence>
<name>A0A426YRM7_ENSVE</name>
<proteinExistence type="predicted"/>
<accession>A0A426YRM7</accession>
<organism evidence="1 2">
    <name type="scientific">Ensete ventricosum</name>
    <name type="common">Abyssinian banana</name>
    <name type="synonym">Musa ensete</name>
    <dbReference type="NCBI Taxonomy" id="4639"/>
    <lineage>
        <taxon>Eukaryota</taxon>
        <taxon>Viridiplantae</taxon>
        <taxon>Streptophyta</taxon>
        <taxon>Embryophyta</taxon>
        <taxon>Tracheophyta</taxon>
        <taxon>Spermatophyta</taxon>
        <taxon>Magnoliopsida</taxon>
        <taxon>Liliopsida</taxon>
        <taxon>Zingiberales</taxon>
        <taxon>Musaceae</taxon>
        <taxon>Ensete</taxon>
    </lineage>
</organism>
<dbReference type="AlphaFoldDB" id="A0A426YRM7"/>
<dbReference type="EMBL" id="AMZH03010630">
    <property type="protein sequence ID" value="RRT54378.1"/>
    <property type="molecule type" value="Genomic_DNA"/>
</dbReference>
<evidence type="ECO:0000313" key="1">
    <source>
        <dbReference type="EMBL" id="RRT54378.1"/>
    </source>
</evidence>
<reference evidence="1 2" key="1">
    <citation type="journal article" date="2014" name="Agronomy (Basel)">
        <title>A Draft Genome Sequence for Ensete ventricosum, the Drought-Tolerant Tree Against Hunger.</title>
        <authorList>
            <person name="Harrison J."/>
            <person name="Moore K.A."/>
            <person name="Paszkiewicz K."/>
            <person name="Jones T."/>
            <person name="Grant M."/>
            <person name="Ambacheew D."/>
            <person name="Muzemil S."/>
            <person name="Studholme D.J."/>
        </authorList>
    </citation>
    <scope>NUCLEOTIDE SEQUENCE [LARGE SCALE GENOMIC DNA]</scope>
</reference>
<protein>
    <submittedName>
        <fullName evidence="1">Uncharacterized protein</fullName>
    </submittedName>
</protein>
<gene>
    <name evidence="1" type="ORF">B296_00015897</name>
</gene>